<name>A0A545V267_9HYPO</name>
<evidence type="ECO:0000313" key="2">
    <source>
        <dbReference type="Proteomes" id="UP000315783"/>
    </source>
</evidence>
<reference evidence="1 2" key="1">
    <citation type="journal article" date="2019" name="Appl. Microbiol. Biotechnol.">
        <title>Genome sequence of Isaria javanica and comparative genome analysis insights into family S53 peptidase evolution in fungal entomopathogens.</title>
        <authorList>
            <person name="Lin R."/>
            <person name="Zhang X."/>
            <person name="Xin B."/>
            <person name="Zou M."/>
            <person name="Gao Y."/>
            <person name="Qin F."/>
            <person name="Hu Q."/>
            <person name="Xie B."/>
            <person name="Cheng X."/>
        </authorList>
    </citation>
    <scope>NUCLEOTIDE SEQUENCE [LARGE SCALE GENOMIC DNA]</scope>
    <source>
        <strain evidence="1 2">IJ1G</strain>
    </source>
</reference>
<dbReference type="Proteomes" id="UP000315783">
    <property type="component" value="Unassembled WGS sequence"/>
</dbReference>
<sequence>MGYSQACNLICVGYRPLESARLLRKIVFAACFFHHKVPFFRISKVMRNPKLEAALPATSSSGTCQGEYAVARCPRCGLRRLPGQLHSLKQVSAGRFIHLS</sequence>
<comment type="caution">
    <text evidence="1">The sequence shown here is derived from an EMBL/GenBank/DDBJ whole genome shotgun (WGS) entry which is preliminary data.</text>
</comment>
<accession>A0A545V267</accession>
<dbReference type="AlphaFoldDB" id="A0A545V267"/>
<organism evidence="1 2">
    <name type="scientific">Cordyceps javanica</name>
    <dbReference type="NCBI Taxonomy" id="43265"/>
    <lineage>
        <taxon>Eukaryota</taxon>
        <taxon>Fungi</taxon>
        <taxon>Dikarya</taxon>
        <taxon>Ascomycota</taxon>
        <taxon>Pezizomycotina</taxon>
        <taxon>Sordariomycetes</taxon>
        <taxon>Hypocreomycetidae</taxon>
        <taxon>Hypocreales</taxon>
        <taxon>Cordycipitaceae</taxon>
        <taxon>Cordyceps</taxon>
    </lineage>
</organism>
<evidence type="ECO:0000313" key="1">
    <source>
        <dbReference type="EMBL" id="TQV95806.1"/>
    </source>
</evidence>
<gene>
    <name evidence="1" type="ORF">IF1G_05635</name>
</gene>
<protein>
    <submittedName>
        <fullName evidence="1">Uncharacterized protein</fullName>
    </submittedName>
</protein>
<keyword evidence="2" id="KW-1185">Reference proteome</keyword>
<proteinExistence type="predicted"/>
<dbReference type="EMBL" id="SPUK01000007">
    <property type="protein sequence ID" value="TQV95806.1"/>
    <property type="molecule type" value="Genomic_DNA"/>
</dbReference>